<proteinExistence type="predicted"/>
<keyword evidence="2" id="KW-1133">Transmembrane helix</keyword>
<evidence type="ECO:0000313" key="5">
    <source>
        <dbReference type="Proteomes" id="UP001652264"/>
    </source>
</evidence>
<dbReference type="RefSeq" id="WP_141860327.1">
    <property type="nucleotide sequence ID" value="NZ_BMNV01000013.1"/>
</dbReference>
<dbReference type="PROSITE" id="PS50175">
    <property type="entry name" value="ASP_PROT_RETROV"/>
    <property type="match status" value="1"/>
</dbReference>
<dbReference type="CDD" id="cd06462">
    <property type="entry name" value="Peptidase_S24_S26"/>
    <property type="match status" value="1"/>
</dbReference>
<keyword evidence="2" id="KW-0812">Transmembrane</keyword>
<keyword evidence="2" id="KW-0472">Membrane</keyword>
<feature type="region of interest" description="Disordered" evidence="1">
    <location>
        <begin position="187"/>
        <end position="212"/>
    </location>
</feature>
<organism evidence="4 5">
    <name type="scientific">Curtobacterium citreum</name>
    <dbReference type="NCBI Taxonomy" id="2036"/>
    <lineage>
        <taxon>Bacteria</taxon>
        <taxon>Bacillati</taxon>
        <taxon>Actinomycetota</taxon>
        <taxon>Actinomycetes</taxon>
        <taxon>Micrococcales</taxon>
        <taxon>Microbacteriaceae</taxon>
        <taxon>Curtobacterium</taxon>
    </lineage>
</organism>
<accession>A0ABT2HJ69</accession>
<dbReference type="InterPro" id="IPR001995">
    <property type="entry name" value="Peptidase_A2_cat"/>
</dbReference>
<name>A0ABT2HJ69_9MICO</name>
<dbReference type="Proteomes" id="UP001652264">
    <property type="component" value="Unassembled WGS sequence"/>
</dbReference>
<protein>
    <submittedName>
        <fullName evidence="4">S24/S26 family peptidase</fullName>
    </submittedName>
</protein>
<reference evidence="4 5" key="1">
    <citation type="submission" date="2022-08" db="EMBL/GenBank/DDBJ databases">
        <title>Taxonomy of Curtobacterium flaccumfaciens.</title>
        <authorList>
            <person name="Osdaghi E."/>
            <person name="Taghavi S.M."/>
            <person name="Hamidizade M."/>
            <person name="Abachi H."/>
            <person name="Fazliarab A."/>
            <person name="Baeyen S."/>
            <person name="Portier P."/>
            <person name="Van Vaerenbergh J."/>
            <person name="Jacques M.-A."/>
        </authorList>
    </citation>
    <scope>NUCLEOTIDE SEQUENCE [LARGE SCALE GENOMIC DNA]</scope>
    <source>
        <strain evidence="4 5">LMG8786T</strain>
    </source>
</reference>
<gene>
    <name evidence="4" type="ORF">NYQ28_12020</name>
</gene>
<evidence type="ECO:0000256" key="1">
    <source>
        <dbReference type="SAM" id="MobiDB-lite"/>
    </source>
</evidence>
<evidence type="ECO:0000256" key="2">
    <source>
        <dbReference type="SAM" id="Phobius"/>
    </source>
</evidence>
<dbReference type="GeneID" id="95323058"/>
<dbReference type="EMBL" id="JANVAD010000005">
    <property type="protein sequence ID" value="MCS6523295.1"/>
    <property type="molecule type" value="Genomic_DNA"/>
</dbReference>
<feature type="transmembrane region" description="Helical" evidence="2">
    <location>
        <begin position="36"/>
        <end position="55"/>
    </location>
</feature>
<evidence type="ECO:0000259" key="3">
    <source>
        <dbReference type="PROSITE" id="PS50175"/>
    </source>
</evidence>
<comment type="caution">
    <text evidence="4">The sequence shown here is derived from an EMBL/GenBank/DDBJ whole genome shotgun (WGS) entry which is preliminary data.</text>
</comment>
<evidence type="ECO:0000313" key="4">
    <source>
        <dbReference type="EMBL" id="MCS6523295.1"/>
    </source>
</evidence>
<sequence length="365" mass="37535">MDTTGVGGQHRHARPDTVLDALDWGRVVVGTLARGIVATVVGLALWAAVPAVVGWQPTTVVTASMAPRLVPGDVVVSRPVPAPEVVPGRVLLADDPDQVGHLRLHRYVETGADGTIVTKGDANPAADSTPLDRSAVHGVGYLRVPFIGTPVLWAHEGRWGAVAAAAAALAGMLALCTVDAGLRRTGREARGTSAPHLPSDVPRVHGRRSARGPVVRGGARHVALRQGSALLVAVTVLGGVGAVAPHRAEAAPFRAVTNSPTSNLVAAVLPGPTNVRCGLISVAGVQVAWDYDAPDARGFQVLLDDQVVATAGSGVRSVTVSGGLLSLTRKTVKIRVLDPTPTSSWYADGNRTLSVGSATILYVCS</sequence>
<feature type="transmembrane region" description="Helical" evidence="2">
    <location>
        <begin position="159"/>
        <end position="182"/>
    </location>
</feature>
<keyword evidence="5" id="KW-1185">Reference proteome</keyword>
<feature type="domain" description="Peptidase A2" evidence="3">
    <location>
        <begin position="104"/>
        <end position="140"/>
    </location>
</feature>